<reference evidence="2" key="1">
    <citation type="journal article" date="2019" name="Int. J. Syst. Evol. Microbiol.">
        <title>The Global Catalogue of Microorganisms (GCM) 10K type strain sequencing project: providing services to taxonomists for standard genome sequencing and annotation.</title>
        <authorList>
            <consortium name="The Broad Institute Genomics Platform"/>
            <consortium name="The Broad Institute Genome Sequencing Center for Infectious Disease"/>
            <person name="Wu L."/>
            <person name="Ma J."/>
        </authorList>
    </citation>
    <scope>NUCLEOTIDE SEQUENCE [LARGE SCALE GENOMIC DNA]</scope>
    <source>
        <strain evidence="2">CCUG 36916</strain>
    </source>
</reference>
<proteinExistence type="predicted"/>
<name>A0ABW1WS39_9HYPH</name>
<dbReference type="EMBL" id="JBHSTT010000040">
    <property type="protein sequence ID" value="MFC6390005.1"/>
    <property type="molecule type" value="Genomic_DNA"/>
</dbReference>
<gene>
    <name evidence="1" type="ORF">ACFQDP_11780</name>
</gene>
<keyword evidence="2" id="KW-1185">Reference proteome</keyword>
<accession>A0ABW1WS39</accession>
<comment type="caution">
    <text evidence="1">The sequence shown here is derived from an EMBL/GenBank/DDBJ whole genome shotgun (WGS) entry which is preliminary data.</text>
</comment>
<evidence type="ECO:0000313" key="2">
    <source>
        <dbReference type="Proteomes" id="UP001596237"/>
    </source>
</evidence>
<dbReference type="Proteomes" id="UP001596237">
    <property type="component" value="Unassembled WGS sequence"/>
</dbReference>
<organism evidence="1 2">
    <name type="scientific">Methylorubrum zatmanii</name>
    <dbReference type="NCBI Taxonomy" id="29429"/>
    <lineage>
        <taxon>Bacteria</taxon>
        <taxon>Pseudomonadati</taxon>
        <taxon>Pseudomonadota</taxon>
        <taxon>Alphaproteobacteria</taxon>
        <taxon>Hyphomicrobiales</taxon>
        <taxon>Methylobacteriaceae</taxon>
        <taxon>Methylorubrum</taxon>
    </lineage>
</organism>
<protein>
    <submittedName>
        <fullName evidence="1">Uncharacterized protein</fullName>
    </submittedName>
</protein>
<evidence type="ECO:0000313" key="1">
    <source>
        <dbReference type="EMBL" id="MFC6390005.1"/>
    </source>
</evidence>
<sequence>MTQPTETLDLSFDLNLLFDDLADAEPVSRDEPRPHALDVLLASIADAEIRDLPLPASLLPLHGEPLDLTF</sequence>
<dbReference type="RefSeq" id="WP_009862206.1">
    <property type="nucleotide sequence ID" value="NZ_JBHSTT010000040.1"/>
</dbReference>